<dbReference type="RefSeq" id="WP_071546736.1">
    <property type="nucleotide sequence ID" value="NZ_LKAQ01000004.1"/>
</dbReference>
<dbReference type="SUPFAM" id="SSF52788">
    <property type="entry name" value="Phosphotyrosine protein phosphatases I"/>
    <property type="match status" value="1"/>
</dbReference>
<dbReference type="Gene3D" id="3.40.50.2300">
    <property type="match status" value="1"/>
</dbReference>
<accession>A0A1J5MZN1</accession>
<dbReference type="PANTHER" id="PTHR43428:SF1">
    <property type="entry name" value="ARSENATE REDUCTASE"/>
    <property type="match status" value="1"/>
</dbReference>
<feature type="domain" description="Phosphotyrosine protein phosphatase I" evidence="2">
    <location>
        <begin position="4"/>
        <end position="140"/>
    </location>
</feature>
<keyword evidence="3" id="KW-0808">Transferase</keyword>
<dbReference type="Pfam" id="PF01451">
    <property type="entry name" value="LMWPc"/>
    <property type="match status" value="1"/>
</dbReference>
<evidence type="ECO:0000313" key="3">
    <source>
        <dbReference type="EMBL" id="OIQ51300.1"/>
    </source>
</evidence>
<sequence>MDRIRVLFVCRHNSGRSQIAEAFLTRFGQGRFEARSAGTEPTAVDPLVIQAMAEVDVDLRGKAAADVRDLLHDSPPYHYVITTSGPDVLKDLPQLPARTARLNWAFPDPEYVTGSKDEQLAAARAIRDDIRTQVIRFLNDF</sequence>
<evidence type="ECO:0000256" key="1">
    <source>
        <dbReference type="ARBA" id="ARBA00022849"/>
    </source>
</evidence>
<gene>
    <name evidence="3" type="primary">arsC2_3</name>
    <name evidence="3" type="ORF">BerOc1_03250</name>
</gene>
<dbReference type="EC" id="2.8.4.2" evidence="3"/>
<reference evidence="3 4" key="1">
    <citation type="submission" date="2015-09" db="EMBL/GenBank/DDBJ databases">
        <title>Genome of Desulfovibrio dechloracetivorans BerOc1, a mercury methylating strain isolated from highly hydrocarbons and metals contaminated coastal sediments.</title>
        <authorList>
            <person name="Goni Urriza M."/>
            <person name="Gassie C."/>
            <person name="Bouchez O."/>
            <person name="Klopp C."/>
            <person name="Ranchou-Peyruse A."/>
            <person name="Remy G."/>
        </authorList>
    </citation>
    <scope>NUCLEOTIDE SEQUENCE [LARGE SCALE GENOMIC DNA]</scope>
    <source>
        <strain evidence="3 4">BerOc1</strain>
    </source>
</reference>
<dbReference type="Proteomes" id="UP000181901">
    <property type="component" value="Unassembled WGS sequence"/>
</dbReference>
<dbReference type="InterPro" id="IPR023485">
    <property type="entry name" value="Ptyr_pPase"/>
</dbReference>
<comment type="caution">
    <text evidence="3">The sequence shown here is derived from an EMBL/GenBank/DDBJ whole genome shotgun (WGS) entry which is preliminary data.</text>
</comment>
<dbReference type="InterPro" id="IPR036196">
    <property type="entry name" value="Ptyr_pPase_sf"/>
</dbReference>
<proteinExistence type="predicted"/>
<dbReference type="GO" id="GO:0046685">
    <property type="term" value="P:response to arsenic-containing substance"/>
    <property type="evidence" value="ECO:0007669"/>
    <property type="project" value="UniProtKB-KW"/>
</dbReference>
<dbReference type="PANTHER" id="PTHR43428">
    <property type="entry name" value="ARSENATE REDUCTASE"/>
    <property type="match status" value="1"/>
</dbReference>
<dbReference type="SMART" id="SM00226">
    <property type="entry name" value="LMWPc"/>
    <property type="match status" value="1"/>
</dbReference>
<dbReference type="CDD" id="cd16345">
    <property type="entry name" value="LMWP_ArsC"/>
    <property type="match status" value="1"/>
</dbReference>
<evidence type="ECO:0000259" key="2">
    <source>
        <dbReference type="SMART" id="SM00226"/>
    </source>
</evidence>
<keyword evidence="4" id="KW-1185">Reference proteome</keyword>
<dbReference type="AlphaFoldDB" id="A0A1J5MZN1"/>
<dbReference type="OrthoDB" id="9784339at2"/>
<name>A0A1J5MZN1_9BACT</name>
<evidence type="ECO:0000313" key="4">
    <source>
        <dbReference type="Proteomes" id="UP000181901"/>
    </source>
</evidence>
<dbReference type="EMBL" id="LKAQ01000004">
    <property type="protein sequence ID" value="OIQ51300.1"/>
    <property type="molecule type" value="Genomic_DNA"/>
</dbReference>
<keyword evidence="1" id="KW-0059">Arsenical resistance</keyword>
<protein>
    <submittedName>
        <fullName evidence="3">Arsenate-mycothiol transferase ArsC2</fullName>
        <ecNumber evidence="3">2.8.4.2</ecNumber>
    </submittedName>
</protein>
<organism evidence="3 4">
    <name type="scientific">Pseudodesulfovibrio hydrargyri</name>
    <dbReference type="NCBI Taxonomy" id="2125990"/>
    <lineage>
        <taxon>Bacteria</taxon>
        <taxon>Pseudomonadati</taxon>
        <taxon>Thermodesulfobacteriota</taxon>
        <taxon>Desulfovibrionia</taxon>
        <taxon>Desulfovibrionales</taxon>
        <taxon>Desulfovibrionaceae</taxon>
    </lineage>
</organism>
<dbReference type="GO" id="GO:0102100">
    <property type="term" value="F:mycothiol-arsenate ligase activity"/>
    <property type="evidence" value="ECO:0007669"/>
    <property type="project" value="UniProtKB-EC"/>
</dbReference>